<proteinExistence type="predicted"/>
<dbReference type="AlphaFoldDB" id="A0ABC8TRB0"/>
<organism evidence="1 2">
    <name type="scientific">Ilex paraguariensis</name>
    <name type="common">yerba mate</name>
    <dbReference type="NCBI Taxonomy" id="185542"/>
    <lineage>
        <taxon>Eukaryota</taxon>
        <taxon>Viridiplantae</taxon>
        <taxon>Streptophyta</taxon>
        <taxon>Embryophyta</taxon>
        <taxon>Tracheophyta</taxon>
        <taxon>Spermatophyta</taxon>
        <taxon>Magnoliopsida</taxon>
        <taxon>eudicotyledons</taxon>
        <taxon>Gunneridae</taxon>
        <taxon>Pentapetalae</taxon>
        <taxon>asterids</taxon>
        <taxon>campanulids</taxon>
        <taxon>Aquifoliales</taxon>
        <taxon>Aquifoliaceae</taxon>
        <taxon>Ilex</taxon>
    </lineage>
</organism>
<name>A0ABC8TRB0_9AQUA</name>
<accession>A0ABC8TRB0</accession>
<comment type="caution">
    <text evidence="1">The sequence shown here is derived from an EMBL/GenBank/DDBJ whole genome shotgun (WGS) entry which is preliminary data.</text>
</comment>
<protein>
    <submittedName>
        <fullName evidence="1">Uncharacterized protein</fullName>
    </submittedName>
</protein>
<reference evidence="1 2" key="1">
    <citation type="submission" date="2024-02" db="EMBL/GenBank/DDBJ databases">
        <authorList>
            <person name="Vignale AGUSTIN F."/>
            <person name="Sosa J E."/>
            <person name="Modenutti C."/>
        </authorList>
    </citation>
    <scope>NUCLEOTIDE SEQUENCE [LARGE SCALE GENOMIC DNA]</scope>
</reference>
<evidence type="ECO:0000313" key="1">
    <source>
        <dbReference type="EMBL" id="CAK9169424.1"/>
    </source>
</evidence>
<dbReference type="EMBL" id="CAUOFW020005281">
    <property type="protein sequence ID" value="CAK9169424.1"/>
    <property type="molecule type" value="Genomic_DNA"/>
</dbReference>
<sequence length="98" mass="11431">METLPFYNSVFNLYLTGRERSDLMEGQCIDITVLDLDYMIYHHLNLCLEPGGLFRLRSAKDVVRRKQLSPDNPLKAGDTLGFRYESDSRMLVFKVLNR</sequence>
<gene>
    <name evidence="1" type="ORF">ILEXP_LOCUS38868</name>
</gene>
<dbReference type="Proteomes" id="UP001642360">
    <property type="component" value="Unassembled WGS sequence"/>
</dbReference>
<keyword evidence="2" id="KW-1185">Reference proteome</keyword>
<evidence type="ECO:0000313" key="2">
    <source>
        <dbReference type="Proteomes" id="UP001642360"/>
    </source>
</evidence>